<organism evidence="2 3">
    <name type="scientific">Phaseolus angularis</name>
    <name type="common">Azuki bean</name>
    <name type="synonym">Vigna angularis</name>
    <dbReference type="NCBI Taxonomy" id="3914"/>
    <lineage>
        <taxon>Eukaryota</taxon>
        <taxon>Viridiplantae</taxon>
        <taxon>Streptophyta</taxon>
        <taxon>Embryophyta</taxon>
        <taxon>Tracheophyta</taxon>
        <taxon>Spermatophyta</taxon>
        <taxon>Magnoliopsida</taxon>
        <taxon>eudicotyledons</taxon>
        <taxon>Gunneridae</taxon>
        <taxon>Pentapetalae</taxon>
        <taxon>rosids</taxon>
        <taxon>fabids</taxon>
        <taxon>Fabales</taxon>
        <taxon>Fabaceae</taxon>
        <taxon>Papilionoideae</taxon>
        <taxon>50 kb inversion clade</taxon>
        <taxon>NPAAA clade</taxon>
        <taxon>indigoferoid/millettioid clade</taxon>
        <taxon>Phaseoleae</taxon>
        <taxon>Vigna</taxon>
    </lineage>
</organism>
<proteinExistence type="predicted"/>
<feature type="compositionally biased region" description="Basic and acidic residues" evidence="1">
    <location>
        <begin position="1"/>
        <end position="11"/>
    </location>
</feature>
<dbReference type="STRING" id="3914.A0A0L9U3W3"/>
<feature type="region of interest" description="Disordered" evidence="1">
    <location>
        <begin position="88"/>
        <end position="137"/>
    </location>
</feature>
<dbReference type="Proteomes" id="UP000053144">
    <property type="component" value="Chromosome 3"/>
</dbReference>
<dbReference type="OMA" id="IFGARMQ"/>
<protein>
    <submittedName>
        <fullName evidence="2">Uncharacterized protein</fullName>
    </submittedName>
</protein>
<feature type="region of interest" description="Disordered" evidence="1">
    <location>
        <begin position="1"/>
        <end position="44"/>
    </location>
</feature>
<gene>
    <name evidence="2" type="ORF">LR48_Vigan03g089000</name>
</gene>
<reference evidence="3" key="1">
    <citation type="journal article" date="2015" name="Proc. Natl. Acad. Sci. U.S.A.">
        <title>Genome sequencing of adzuki bean (Vigna angularis) provides insight into high starch and low fat accumulation and domestication.</title>
        <authorList>
            <person name="Yang K."/>
            <person name="Tian Z."/>
            <person name="Chen C."/>
            <person name="Luo L."/>
            <person name="Zhao B."/>
            <person name="Wang Z."/>
            <person name="Yu L."/>
            <person name="Li Y."/>
            <person name="Sun Y."/>
            <person name="Li W."/>
            <person name="Chen Y."/>
            <person name="Li Y."/>
            <person name="Zhang Y."/>
            <person name="Ai D."/>
            <person name="Zhao J."/>
            <person name="Shang C."/>
            <person name="Ma Y."/>
            <person name="Wu B."/>
            <person name="Wang M."/>
            <person name="Gao L."/>
            <person name="Sun D."/>
            <person name="Zhang P."/>
            <person name="Guo F."/>
            <person name="Wang W."/>
            <person name="Li Y."/>
            <person name="Wang J."/>
            <person name="Varshney R.K."/>
            <person name="Wang J."/>
            <person name="Ling H.Q."/>
            <person name="Wan P."/>
        </authorList>
    </citation>
    <scope>NUCLEOTIDE SEQUENCE</scope>
    <source>
        <strain evidence="3">cv. Jingnong 6</strain>
    </source>
</reference>
<evidence type="ECO:0000313" key="2">
    <source>
        <dbReference type="EMBL" id="KOM37508.1"/>
    </source>
</evidence>
<feature type="compositionally biased region" description="Acidic residues" evidence="1">
    <location>
        <begin position="99"/>
        <end position="110"/>
    </location>
</feature>
<sequence length="229" mass="26790">MEHPGDKRVPRDPCGAGSDFHGDKEEQTALGSHLQQDEGKGFPQKCRTVQGCEAIEPEAMRQQFPFYNELQGIFASRMQRMLWAEAEGGSKKKVVQLSSEDEEEGNEESEGDQKGSVMKKKKKGKMVIGGGSGSSRNMESLKEIMEEFMRQQMQMEAQWMEAFEARENERRMKEMEWRQTMEALENERMMMDQRWREREDQRRIREELRADKRDALITALLNKLTREQM</sequence>
<dbReference type="PANTHER" id="PTHR21654">
    <property type="entry name" value="FI21293P1"/>
    <property type="match status" value="1"/>
</dbReference>
<name>A0A0L9U3W3_PHAAN</name>
<dbReference type="Gramene" id="KOM37508">
    <property type="protein sequence ID" value="KOM37508"/>
    <property type="gene ID" value="LR48_Vigan03g089000"/>
</dbReference>
<dbReference type="PANTHER" id="PTHR21654:SF66">
    <property type="entry name" value="TRIHELIX TRANSCRIPTION FACTOR GT-3B"/>
    <property type="match status" value="1"/>
</dbReference>
<dbReference type="AlphaFoldDB" id="A0A0L9U3W3"/>
<evidence type="ECO:0000313" key="3">
    <source>
        <dbReference type="Proteomes" id="UP000053144"/>
    </source>
</evidence>
<evidence type="ECO:0000256" key="1">
    <source>
        <dbReference type="SAM" id="MobiDB-lite"/>
    </source>
</evidence>
<accession>A0A0L9U3W3</accession>
<dbReference type="EMBL" id="CM003373">
    <property type="protein sequence ID" value="KOM37508.1"/>
    <property type="molecule type" value="Genomic_DNA"/>
</dbReference>